<dbReference type="Gene3D" id="3.40.50.970">
    <property type="match status" value="1"/>
</dbReference>
<evidence type="ECO:0000313" key="5">
    <source>
        <dbReference type="Proteomes" id="UP001206925"/>
    </source>
</evidence>
<keyword evidence="5" id="KW-1185">Reference proteome</keyword>
<dbReference type="AlphaFoldDB" id="A0AAD5C1M7"/>
<organism evidence="4 5">
    <name type="scientific">Ambrosia artemisiifolia</name>
    <name type="common">Common ragweed</name>
    <dbReference type="NCBI Taxonomy" id="4212"/>
    <lineage>
        <taxon>Eukaryota</taxon>
        <taxon>Viridiplantae</taxon>
        <taxon>Streptophyta</taxon>
        <taxon>Embryophyta</taxon>
        <taxon>Tracheophyta</taxon>
        <taxon>Spermatophyta</taxon>
        <taxon>Magnoliopsida</taxon>
        <taxon>eudicotyledons</taxon>
        <taxon>Gunneridae</taxon>
        <taxon>Pentapetalae</taxon>
        <taxon>asterids</taxon>
        <taxon>campanulids</taxon>
        <taxon>Asterales</taxon>
        <taxon>Asteraceae</taxon>
        <taxon>Asteroideae</taxon>
        <taxon>Heliantheae alliance</taxon>
        <taxon>Heliantheae</taxon>
        <taxon>Ambrosia</taxon>
    </lineage>
</organism>
<evidence type="ECO:0000256" key="2">
    <source>
        <dbReference type="SAM" id="MobiDB-lite"/>
    </source>
</evidence>
<feature type="region of interest" description="Disordered" evidence="2">
    <location>
        <begin position="80"/>
        <end position="99"/>
    </location>
</feature>
<dbReference type="InterPro" id="IPR029061">
    <property type="entry name" value="THDP-binding"/>
</dbReference>
<dbReference type="Pfam" id="PF00676">
    <property type="entry name" value="E1_dh"/>
    <property type="match status" value="1"/>
</dbReference>
<dbReference type="Proteomes" id="UP001206925">
    <property type="component" value="Unassembled WGS sequence"/>
</dbReference>
<keyword evidence="1" id="KW-0560">Oxidoreductase</keyword>
<feature type="domain" description="Dehydrogenase E1 component" evidence="3">
    <location>
        <begin position="30"/>
        <end position="89"/>
    </location>
</feature>
<dbReference type="InterPro" id="IPR050771">
    <property type="entry name" value="Alpha-ketoacid_DH_E1_comp"/>
</dbReference>
<protein>
    <recommendedName>
        <fullName evidence="3">Dehydrogenase E1 component domain-containing protein</fullName>
    </recommendedName>
</protein>
<reference evidence="4" key="1">
    <citation type="submission" date="2022-06" db="EMBL/GenBank/DDBJ databases">
        <title>Uncovering the hologenomic basis of an extraordinary plant invasion.</title>
        <authorList>
            <person name="Bieker V.C."/>
            <person name="Martin M.D."/>
            <person name="Gilbert T."/>
            <person name="Hodgins K."/>
            <person name="Battlay P."/>
            <person name="Petersen B."/>
            <person name="Wilson J."/>
        </authorList>
    </citation>
    <scope>NUCLEOTIDE SEQUENCE</scope>
    <source>
        <strain evidence="4">AA19_3_7</strain>
        <tissue evidence="4">Leaf</tissue>
    </source>
</reference>
<dbReference type="InterPro" id="IPR001017">
    <property type="entry name" value="DH_E1"/>
</dbReference>
<feature type="non-terminal residue" evidence="4">
    <location>
        <position position="99"/>
    </location>
</feature>
<dbReference type="EMBL" id="JAMZMK010010030">
    <property type="protein sequence ID" value="KAI7733320.1"/>
    <property type="molecule type" value="Genomic_DNA"/>
</dbReference>
<dbReference type="GO" id="GO:0016624">
    <property type="term" value="F:oxidoreductase activity, acting on the aldehyde or oxo group of donors, disulfide as acceptor"/>
    <property type="evidence" value="ECO:0007669"/>
    <property type="project" value="InterPro"/>
</dbReference>
<evidence type="ECO:0000313" key="4">
    <source>
        <dbReference type="EMBL" id="KAI7733320.1"/>
    </source>
</evidence>
<gene>
    <name evidence="4" type="ORF">M8C21_022575</name>
</gene>
<evidence type="ECO:0000256" key="1">
    <source>
        <dbReference type="ARBA" id="ARBA00023002"/>
    </source>
</evidence>
<name>A0AAD5C1M7_AMBAR</name>
<sequence>DGIVVRRKAYGIPSIQVDGNDTLAICSAALTYRAGHHSTSDDSTMYRTVEEIEWWRHDQNPVKIFKKWFGNKGWWSNEAESQHQNIIRKQPKQFKLQSG</sequence>
<evidence type="ECO:0000259" key="3">
    <source>
        <dbReference type="Pfam" id="PF00676"/>
    </source>
</evidence>
<dbReference type="PANTHER" id="PTHR43380">
    <property type="entry name" value="2-OXOISOVALERATE DEHYDROGENASE SUBUNIT ALPHA, MITOCHONDRIAL"/>
    <property type="match status" value="1"/>
</dbReference>
<dbReference type="SUPFAM" id="SSF52518">
    <property type="entry name" value="Thiamin diphosphate-binding fold (THDP-binding)"/>
    <property type="match status" value="1"/>
</dbReference>
<proteinExistence type="predicted"/>
<dbReference type="GO" id="GO:0009083">
    <property type="term" value="P:branched-chain amino acid catabolic process"/>
    <property type="evidence" value="ECO:0007669"/>
    <property type="project" value="TreeGrafter"/>
</dbReference>
<accession>A0AAD5C1M7</accession>
<comment type="caution">
    <text evidence="4">The sequence shown here is derived from an EMBL/GenBank/DDBJ whole genome shotgun (WGS) entry which is preliminary data.</text>
</comment>
<dbReference type="PANTHER" id="PTHR43380:SF11">
    <property type="entry name" value="2-OXOISOVALERATE DEHYDROGENASE SUBUNIT ALPHA 2, MITOCHONDRIAL"/>
    <property type="match status" value="1"/>
</dbReference>